<evidence type="ECO:0000256" key="3">
    <source>
        <dbReference type="ARBA" id="ARBA00022840"/>
    </source>
</evidence>
<evidence type="ECO:0000259" key="4">
    <source>
        <dbReference type="PROSITE" id="PS50893"/>
    </source>
</evidence>
<dbReference type="InterPro" id="IPR050166">
    <property type="entry name" value="ABC_transporter_ATP-bind"/>
</dbReference>
<dbReference type="PROSITE" id="PS50893">
    <property type="entry name" value="ABC_TRANSPORTER_2"/>
    <property type="match status" value="1"/>
</dbReference>
<comment type="caution">
    <text evidence="5">The sequence shown here is derived from an EMBL/GenBank/DDBJ whole genome shotgun (WGS) entry which is preliminary data.</text>
</comment>
<dbReference type="AlphaFoldDB" id="A0A6P2CDP3"/>
<feature type="domain" description="ABC transporter" evidence="4">
    <location>
        <begin position="14"/>
        <end position="245"/>
    </location>
</feature>
<accession>A0A6P2CDP3</accession>
<dbReference type="GO" id="GO:0005524">
    <property type="term" value="F:ATP binding"/>
    <property type="evidence" value="ECO:0007669"/>
    <property type="project" value="UniProtKB-KW"/>
</dbReference>
<dbReference type="Pfam" id="PF00005">
    <property type="entry name" value="ABC_tran"/>
    <property type="match status" value="1"/>
</dbReference>
<dbReference type="SUPFAM" id="SSF52540">
    <property type="entry name" value="P-loop containing nucleoside triphosphate hydrolases"/>
    <property type="match status" value="1"/>
</dbReference>
<reference evidence="5 6" key="1">
    <citation type="submission" date="2018-07" db="EMBL/GenBank/DDBJ databases">
        <title>Genome sequence of Rhodococcus rhodnii ATCC 35071 from Rhodnius prolixus.</title>
        <authorList>
            <person name="Patel V."/>
            <person name="Vogel K.J."/>
        </authorList>
    </citation>
    <scope>NUCLEOTIDE SEQUENCE [LARGE SCALE GENOMIC DNA]</scope>
    <source>
        <strain evidence="5 6">ATCC 35071</strain>
    </source>
</reference>
<keyword evidence="1" id="KW-0813">Transport</keyword>
<dbReference type="SMART" id="SM00382">
    <property type="entry name" value="AAA"/>
    <property type="match status" value="1"/>
</dbReference>
<dbReference type="Proteomes" id="UP000471120">
    <property type="component" value="Unassembled WGS sequence"/>
</dbReference>
<dbReference type="RefSeq" id="WP_010839352.1">
    <property type="nucleotide sequence ID" value="NZ_QRCM01000001.1"/>
</dbReference>
<dbReference type="GO" id="GO:0016887">
    <property type="term" value="F:ATP hydrolysis activity"/>
    <property type="evidence" value="ECO:0007669"/>
    <property type="project" value="InterPro"/>
</dbReference>
<organism evidence="5 6">
    <name type="scientific">Rhodococcus rhodnii</name>
    <dbReference type="NCBI Taxonomy" id="38312"/>
    <lineage>
        <taxon>Bacteria</taxon>
        <taxon>Bacillati</taxon>
        <taxon>Actinomycetota</taxon>
        <taxon>Actinomycetes</taxon>
        <taxon>Mycobacteriales</taxon>
        <taxon>Nocardiaceae</taxon>
        <taxon>Rhodococcus</taxon>
    </lineage>
</organism>
<dbReference type="InterPro" id="IPR027417">
    <property type="entry name" value="P-loop_NTPase"/>
</dbReference>
<evidence type="ECO:0000313" key="6">
    <source>
        <dbReference type="Proteomes" id="UP000471120"/>
    </source>
</evidence>
<gene>
    <name evidence="5" type="ORF">DW322_09865</name>
</gene>
<dbReference type="InterPro" id="IPR003439">
    <property type="entry name" value="ABC_transporter-like_ATP-bd"/>
</dbReference>
<proteinExistence type="predicted"/>
<dbReference type="InterPro" id="IPR003593">
    <property type="entry name" value="AAA+_ATPase"/>
</dbReference>
<dbReference type="InterPro" id="IPR017871">
    <property type="entry name" value="ABC_transporter-like_CS"/>
</dbReference>
<sequence length="268" mass="29905">MATTLESNTAAITVRDLSITYTRPTGGTVHAVDNISFDVRPGEFLTLIGPSGCGKSSVLRTLGGLQTPSAGDIRLGDVTIDRPVPDRISYVFQDFALFPWRTALANVETPLEIQGVPKKERRERAMKVLEQVGLERFAAQYPHELSGGMKQRVAIARALVTDCDILLMDEPFGALDEQTRLMIGVQLVELLEKLNKTIVFVTHNLQEAVNLSDRVLVFSKPPSVVRDVVEVDLRRPRRFEDMNSEEFMSIQRSLFSLLYETESAERAV</sequence>
<evidence type="ECO:0000313" key="5">
    <source>
        <dbReference type="EMBL" id="TXG90472.1"/>
    </source>
</evidence>
<keyword evidence="3 5" id="KW-0067">ATP-binding</keyword>
<protein>
    <submittedName>
        <fullName evidence="5">ABC transporter ATP-binding protein</fullName>
    </submittedName>
</protein>
<dbReference type="CDD" id="cd03293">
    <property type="entry name" value="ABC_NrtD_SsuB_transporters"/>
    <property type="match status" value="1"/>
</dbReference>
<keyword evidence="2" id="KW-0547">Nucleotide-binding</keyword>
<name>A0A6P2CDP3_9NOCA</name>
<dbReference type="PANTHER" id="PTHR42788">
    <property type="entry name" value="TAURINE IMPORT ATP-BINDING PROTEIN-RELATED"/>
    <property type="match status" value="1"/>
</dbReference>
<evidence type="ECO:0000256" key="1">
    <source>
        <dbReference type="ARBA" id="ARBA00022448"/>
    </source>
</evidence>
<dbReference type="PROSITE" id="PS00211">
    <property type="entry name" value="ABC_TRANSPORTER_1"/>
    <property type="match status" value="1"/>
</dbReference>
<dbReference type="PANTHER" id="PTHR42788:SF13">
    <property type="entry name" value="ALIPHATIC SULFONATES IMPORT ATP-BINDING PROTEIN SSUB"/>
    <property type="match status" value="1"/>
</dbReference>
<dbReference type="Gene3D" id="3.40.50.300">
    <property type="entry name" value="P-loop containing nucleotide triphosphate hydrolases"/>
    <property type="match status" value="1"/>
</dbReference>
<evidence type="ECO:0000256" key="2">
    <source>
        <dbReference type="ARBA" id="ARBA00022741"/>
    </source>
</evidence>
<dbReference type="EMBL" id="QRCM01000001">
    <property type="protein sequence ID" value="TXG90472.1"/>
    <property type="molecule type" value="Genomic_DNA"/>
</dbReference>